<dbReference type="InterPro" id="IPR006059">
    <property type="entry name" value="SBP"/>
</dbReference>
<sequence length="528" mass="62448">MIKKRFLSLLPTPVLSLGSFFCISCDEQEKQPVSVMIPFVEQHEKKSYAVMEKLINKFNEKLDKKYEENKLILVNSFDKKDIQSKVILQLNVQSSSTPSLVFSYPSLVSSIYGADRLYDLTSIADKTGISKNMLDYNNRLGFNNTGNIYNFPVGISSEILIINKKILSKVLYSLDKYNEDNKIKNINIFNLRKNTFFASLINEYKKSKNKKEFLDFNKDEIKKWDLNLENNFLNYDVDFQKFCSLLKKTIKKLDFNILYVKHVENYIYESLFKKAASNFEQFVIKYNSNYDIDFKFILEPNSKEYKIFYENIKEFYNNLRNKIINIDPDREHILRSSDLKNQLFSFVTSRVYEYDFDFFKKHENDLIIKNVPIKNNINQKKGTYFIQGLFLSAIKSKINNKNEVINLFLNWLYDKKNILEWKYENKIVKLTPVEYLSLNLGYVYPTLNFKEQYEVIKNNENKANNLILNNIENDNLNPFTELADYNSNQLRKTIKYLAMNDLLKNAQKNVDPDTAVKEFIEKLVNIIK</sequence>
<dbReference type="InterPro" id="IPR004890">
    <property type="entry name" value="Lipoprotein_10_C"/>
</dbReference>
<name>A0A077L632_9BACT</name>
<dbReference type="SUPFAM" id="SSF53850">
    <property type="entry name" value="Periplasmic binding protein-like II"/>
    <property type="match status" value="1"/>
</dbReference>
<comment type="similarity">
    <text evidence="1">Belongs to the MG185/MG260 family.</text>
</comment>
<dbReference type="EMBL" id="AP014631">
    <property type="protein sequence ID" value="BAP39755.1"/>
    <property type="molecule type" value="Genomic_DNA"/>
</dbReference>
<evidence type="ECO:0000256" key="1">
    <source>
        <dbReference type="ARBA" id="ARBA00009031"/>
    </source>
</evidence>
<keyword evidence="4" id="KW-1185">Reference proteome</keyword>
<organism evidence="3 4">
    <name type="scientific">Metamycoplasma canadense</name>
    <dbReference type="NCBI Taxonomy" id="29554"/>
    <lineage>
        <taxon>Bacteria</taxon>
        <taxon>Bacillati</taxon>
        <taxon>Mycoplasmatota</taxon>
        <taxon>Mycoplasmoidales</taxon>
        <taxon>Metamycoplasmataceae</taxon>
        <taxon>Metamycoplasma</taxon>
    </lineage>
</organism>
<dbReference type="STRING" id="29554.MCAN360_0713"/>
<dbReference type="OrthoDB" id="394229at2"/>
<dbReference type="HOGENOM" id="CLU_515629_0_0_14"/>
<dbReference type="Proteomes" id="UP000031641">
    <property type="component" value="Chromosome"/>
</dbReference>
<dbReference type="Gene3D" id="3.40.190.10">
    <property type="entry name" value="Periplasmic binding protein-like II"/>
    <property type="match status" value="1"/>
</dbReference>
<feature type="domain" description="Mycoplasma lipoprotein C-terminal" evidence="2">
    <location>
        <begin position="400"/>
        <end position="495"/>
    </location>
</feature>
<dbReference type="Pfam" id="PF03202">
    <property type="entry name" value="Lipoprotein_10"/>
    <property type="match status" value="1"/>
</dbReference>
<gene>
    <name evidence="3" type="primary">ugpB</name>
    <name evidence="3" type="ORF">MCAN360_0713</name>
</gene>
<evidence type="ECO:0000313" key="3">
    <source>
        <dbReference type="EMBL" id="BAP39755.1"/>
    </source>
</evidence>
<dbReference type="RefSeq" id="WP_045434203.1">
    <property type="nucleotide sequence ID" value="NZ_AP014631.1"/>
</dbReference>
<dbReference type="Pfam" id="PF13416">
    <property type="entry name" value="SBP_bac_8"/>
    <property type="match status" value="1"/>
</dbReference>
<accession>A0A077L632</accession>
<reference evidence="4" key="1">
    <citation type="journal article" date="2014" name="Genome Announc.">
        <title>Complete Genome Sequence of Mycoplasma canadense Strain HAZ 360_1 from Bovine Mastitic Milk in Japan.</title>
        <authorList>
            <person name="Hata E."/>
        </authorList>
    </citation>
    <scope>NUCLEOTIDE SEQUENCE [LARGE SCALE GENOMIC DNA]</scope>
    <source>
        <strain evidence="4">HAZ360_1</strain>
    </source>
</reference>
<dbReference type="AlphaFoldDB" id="A0A077L632"/>
<proteinExistence type="inferred from homology"/>
<evidence type="ECO:0000313" key="4">
    <source>
        <dbReference type="Proteomes" id="UP000031641"/>
    </source>
</evidence>
<evidence type="ECO:0000259" key="2">
    <source>
        <dbReference type="Pfam" id="PF03202"/>
    </source>
</evidence>
<protein>
    <recommendedName>
        <fullName evidence="2">Mycoplasma lipoprotein C-terminal domain-containing protein</fullName>
    </recommendedName>
</protein>
<dbReference type="KEGG" id="mcan:MCAN360_0713"/>